<dbReference type="GO" id="GO:0043531">
    <property type="term" value="F:ADP binding"/>
    <property type="evidence" value="ECO:0007669"/>
    <property type="project" value="InterPro"/>
</dbReference>
<feature type="domain" description="Disease resistance R13L4/SHOC-2-like LRR" evidence="3">
    <location>
        <begin position="381"/>
        <end position="610"/>
    </location>
</feature>
<dbReference type="PANTHER" id="PTHR36766">
    <property type="entry name" value="PLANT BROAD-SPECTRUM MILDEW RESISTANCE PROTEIN RPW8"/>
    <property type="match status" value="1"/>
</dbReference>
<dbReference type="InterPro" id="IPR032675">
    <property type="entry name" value="LRR_dom_sf"/>
</dbReference>
<dbReference type="EMBL" id="RWGY01000051">
    <property type="protein sequence ID" value="TVU04826.1"/>
    <property type="molecule type" value="Genomic_DNA"/>
</dbReference>
<feature type="domain" description="Disease resistance R13L4/SHOC-2-like LRR" evidence="3">
    <location>
        <begin position="233"/>
        <end position="320"/>
    </location>
</feature>
<protein>
    <submittedName>
        <fullName evidence="4">Uncharacterized protein</fullName>
    </submittedName>
</protein>
<dbReference type="PANTHER" id="PTHR36766:SF53">
    <property type="entry name" value="DISEASE RESISTANCE PROTEIN RPP13-LIKE"/>
    <property type="match status" value="1"/>
</dbReference>
<dbReference type="GO" id="GO:0006952">
    <property type="term" value="P:defense response"/>
    <property type="evidence" value="ECO:0007669"/>
    <property type="project" value="UniProtKB-KW"/>
</dbReference>
<dbReference type="InterPro" id="IPR002182">
    <property type="entry name" value="NB-ARC"/>
</dbReference>
<keyword evidence="1" id="KW-0677">Repeat</keyword>
<evidence type="ECO:0000256" key="1">
    <source>
        <dbReference type="ARBA" id="ARBA00022737"/>
    </source>
</evidence>
<dbReference type="Gene3D" id="3.40.50.300">
    <property type="entry name" value="P-loop containing nucleotide triphosphate hydrolases"/>
    <property type="match status" value="1"/>
</dbReference>
<dbReference type="Proteomes" id="UP000324897">
    <property type="component" value="Unassembled WGS sequence"/>
</dbReference>
<feature type="domain" description="NB-ARC" evidence="2">
    <location>
        <begin position="77"/>
        <end position="227"/>
    </location>
</feature>
<dbReference type="SUPFAM" id="SSF52058">
    <property type="entry name" value="L domain-like"/>
    <property type="match status" value="1"/>
</dbReference>
<keyword evidence="5" id="KW-1185">Reference proteome</keyword>
<dbReference type="Pfam" id="PF00931">
    <property type="entry name" value="NB-ARC"/>
    <property type="match status" value="1"/>
</dbReference>
<comment type="caution">
    <text evidence="4">The sequence shown here is derived from an EMBL/GenBank/DDBJ whole genome shotgun (WGS) entry which is preliminary data.</text>
</comment>
<evidence type="ECO:0000313" key="4">
    <source>
        <dbReference type="EMBL" id="TVU04826.1"/>
    </source>
</evidence>
<dbReference type="PRINTS" id="PR00364">
    <property type="entry name" value="DISEASERSIST"/>
</dbReference>
<gene>
    <name evidence="4" type="ORF">EJB05_47961</name>
</gene>
<organism evidence="4 5">
    <name type="scientific">Eragrostis curvula</name>
    <name type="common">weeping love grass</name>
    <dbReference type="NCBI Taxonomy" id="38414"/>
    <lineage>
        <taxon>Eukaryota</taxon>
        <taxon>Viridiplantae</taxon>
        <taxon>Streptophyta</taxon>
        <taxon>Embryophyta</taxon>
        <taxon>Tracheophyta</taxon>
        <taxon>Spermatophyta</taxon>
        <taxon>Magnoliopsida</taxon>
        <taxon>Liliopsida</taxon>
        <taxon>Poales</taxon>
        <taxon>Poaceae</taxon>
        <taxon>PACMAD clade</taxon>
        <taxon>Chloridoideae</taxon>
        <taxon>Eragrostideae</taxon>
        <taxon>Eragrostidinae</taxon>
        <taxon>Eragrostis</taxon>
    </lineage>
</organism>
<dbReference type="Gene3D" id="3.80.10.10">
    <property type="entry name" value="Ribonuclease Inhibitor"/>
    <property type="match status" value="2"/>
</dbReference>
<evidence type="ECO:0000259" key="3">
    <source>
        <dbReference type="Pfam" id="PF23598"/>
    </source>
</evidence>
<name>A0A5J9T0G8_9POAL</name>
<reference evidence="4 5" key="1">
    <citation type="journal article" date="2019" name="Sci. Rep.">
        <title>A high-quality genome of Eragrostis curvula grass provides insights into Poaceae evolution and supports new strategies to enhance forage quality.</title>
        <authorList>
            <person name="Carballo J."/>
            <person name="Santos B.A.C.M."/>
            <person name="Zappacosta D."/>
            <person name="Garbus I."/>
            <person name="Selva J.P."/>
            <person name="Gallo C.A."/>
            <person name="Diaz A."/>
            <person name="Albertini E."/>
            <person name="Caccamo M."/>
            <person name="Echenique V."/>
        </authorList>
    </citation>
    <scope>NUCLEOTIDE SEQUENCE [LARGE SCALE GENOMIC DNA]</scope>
    <source>
        <strain evidence="5">cv. Victoria</strain>
        <tissue evidence="4">Leaf</tissue>
    </source>
</reference>
<dbReference type="OrthoDB" id="694143at2759"/>
<proteinExistence type="predicted"/>
<dbReference type="AlphaFoldDB" id="A0A5J9T0G8"/>
<sequence length="643" mass="72199">MPEHKHLSTDPTLFAFFEKGSQEGTYSVEPGPSSNVYITEKNGSANERKLTRMGTIFSAFKESHLIGRVNEKSDIIKLISDNSSQQFEVISICGMGGLGKTTLVRYVYQSQELITMFDKRACITVKRPFNPKELLNSLAMQLGDNQQALPNILEGKKYLIVLDDLSSIEEWDAIIQYFPRTEARSRIIITTRVENIAKHCSKKEKNIHKLKTLGEKDACNLFTEKPFFISDKMMFLRVLDLEDTSNLFDHHLTQISKLLHLKFLSVRGCRGISHLPDSFGDLKQLETLDIYGTGIVKLQRCIIKLRKRKLQYIHAGELSRASYEEIMKDFPKLRNKLCRCTLMSMVGLIACCSHEIRSAVLEEEGDSNMHDCCTWYCHVALPFLARLADPGGVVVPRGFRKLKSLHTLGIVNIARGKSILQEIKCLVQLRKLAVIGINKKNCQEFCSILAALSLLESLSVRAVVEPGLHGCLDGVSSPPKSLQSLKLYGKLVKLPEWIGGLQNLVKLKLQRTVLSDVDGSMQLMGKLPSLAILRLLQNSLDGEVHRLIFHLEAPFPSLMVLELYYVCDNLNSVDFEEGAAPNLELLRFCGPHIPPLGFSGLASLPKLKEFEQDGLKYDFEADVQAQLAQNPNGPILKKDTNWG</sequence>
<dbReference type="Pfam" id="PF23598">
    <property type="entry name" value="LRR_14"/>
    <property type="match status" value="2"/>
</dbReference>
<dbReference type="Gramene" id="TVU04826">
    <property type="protein sequence ID" value="TVU04826"/>
    <property type="gene ID" value="EJB05_47961"/>
</dbReference>
<dbReference type="InterPro" id="IPR055414">
    <property type="entry name" value="LRR_R13L4/SHOC2-like"/>
</dbReference>
<dbReference type="InterPro" id="IPR027417">
    <property type="entry name" value="P-loop_NTPase"/>
</dbReference>
<evidence type="ECO:0000259" key="2">
    <source>
        <dbReference type="Pfam" id="PF00931"/>
    </source>
</evidence>
<dbReference type="SUPFAM" id="SSF52540">
    <property type="entry name" value="P-loop containing nucleoside triphosphate hydrolases"/>
    <property type="match status" value="1"/>
</dbReference>
<accession>A0A5J9T0G8</accession>
<evidence type="ECO:0000313" key="5">
    <source>
        <dbReference type="Proteomes" id="UP000324897"/>
    </source>
</evidence>